<protein>
    <submittedName>
        <fullName evidence="6">S-adenosyl-L-methionine-dependent methyltransferase</fullName>
    </submittedName>
</protein>
<dbReference type="Pfam" id="PF00891">
    <property type="entry name" value="Methyltransf_2"/>
    <property type="match status" value="1"/>
</dbReference>
<reference evidence="6" key="1">
    <citation type="journal article" date="2023" name="Mol. Phylogenet. Evol.">
        <title>Genome-scale phylogeny and comparative genomics of the fungal order Sordariales.</title>
        <authorList>
            <person name="Hensen N."/>
            <person name="Bonometti L."/>
            <person name="Westerberg I."/>
            <person name="Brannstrom I.O."/>
            <person name="Guillou S."/>
            <person name="Cros-Aarteil S."/>
            <person name="Calhoun S."/>
            <person name="Haridas S."/>
            <person name="Kuo A."/>
            <person name="Mondo S."/>
            <person name="Pangilinan J."/>
            <person name="Riley R."/>
            <person name="LaButti K."/>
            <person name="Andreopoulos B."/>
            <person name="Lipzen A."/>
            <person name="Chen C."/>
            <person name="Yan M."/>
            <person name="Daum C."/>
            <person name="Ng V."/>
            <person name="Clum A."/>
            <person name="Steindorff A."/>
            <person name="Ohm R.A."/>
            <person name="Martin F."/>
            <person name="Silar P."/>
            <person name="Natvig D.O."/>
            <person name="Lalanne C."/>
            <person name="Gautier V."/>
            <person name="Ament-Velasquez S.L."/>
            <person name="Kruys A."/>
            <person name="Hutchinson M.I."/>
            <person name="Powell A.J."/>
            <person name="Barry K."/>
            <person name="Miller A.N."/>
            <person name="Grigoriev I.V."/>
            <person name="Debuchy R."/>
            <person name="Gladieux P."/>
            <person name="Hiltunen Thoren M."/>
            <person name="Johannesson H."/>
        </authorList>
    </citation>
    <scope>NUCLEOTIDE SEQUENCE</scope>
    <source>
        <strain evidence="6">PSN293</strain>
    </source>
</reference>
<reference evidence="6" key="2">
    <citation type="submission" date="2023-05" db="EMBL/GenBank/DDBJ databases">
        <authorList>
            <consortium name="Lawrence Berkeley National Laboratory"/>
            <person name="Steindorff A."/>
            <person name="Hensen N."/>
            <person name="Bonometti L."/>
            <person name="Westerberg I."/>
            <person name="Brannstrom I.O."/>
            <person name="Guillou S."/>
            <person name="Cros-Aarteil S."/>
            <person name="Calhoun S."/>
            <person name="Haridas S."/>
            <person name="Kuo A."/>
            <person name="Mondo S."/>
            <person name="Pangilinan J."/>
            <person name="Riley R."/>
            <person name="Labutti K."/>
            <person name="Andreopoulos B."/>
            <person name="Lipzen A."/>
            <person name="Chen C."/>
            <person name="Yanf M."/>
            <person name="Daum C."/>
            <person name="Ng V."/>
            <person name="Clum A."/>
            <person name="Ohm R."/>
            <person name="Martin F."/>
            <person name="Silar P."/>
            <person name="Natvig D."/>
            <person name="Lalanne C."/>
            <person name="Gautier V."/>
            <person name="Ament-Velasquez S.L."/>
            <person name="Kruys A."/>
            <person name="Hutchinson M.I."/>
            <person name="Powell A.J."/>
            <person name="Barry K."/>
            <person name="Miller A.N."/>
            <person name="Grigoriev I.V."/>
            <person name="Debuchy R."/>
            <person name="Gladieux P."/>
            <person name="Thoren M.H."/>
            <person name="Johannesson H."/>
        </authorList>
    </citation>
    <scope>NUCLEOTIDE SEQUENCE</scope>
    <source>
        <strain evidence="6">PSN293</strain>
    </source>
</reference>
<gene>
    <name evidence="6" type="ORF">QBC37DRAFT_308122</name>
</gene>
<keyword evidence="3" id="KW-0949">S-adenosyl-L-methionine</keyword>
<evidence type="ECO:0000313" key="7">
    <source>
        <dbReference type="Proteomes" id="UP001301769"/>
    </source>
</evidence>
<dbReference type="Gene3D" id="3.40.50.150">
    <property type="entry name" value="Vaccinia Virus protein VP39"/>
    <property type="match status" value="1"/>
</dbReference>
<evidence type="ECO:0000259" key="5">
    <source>
        <dbReference type="Pfam" id="PF00891"/>
    </source>
</evidence>
<evidence type="ECO:0000256" key="1">
    <source>
        <dbReference type="ARBA" id="ARBA00022603"/>
    </source>
</evidence>
<feature type="active site" description="Proton acceptor" evidence="4">
    <location>
        <position position="316"/>
    </location>
</feature>
<proteinExistence type="predicted"/>
<organism evidence="6 7">
    <name type="scientific">Rhypophila decipiens</name>
    <dbReference type="NCBI Taxonomy" id="261697"/>
    <lineage>
        <taxon>Eukaryota</taxon>
        <taxon>Fungi</taxon>
        <taxon>Dikarya</taxon>
        <taxon>Ascomycota</taxon>
        <taxon>Pezizomycotina</taxon>
        <taxon>Sordariomycetes</taxon>
        <taxon>Sordariomycetidae</taxon>
        <taxon>Sordariales</taxon>
        <taxon>Naviculisporaceae</taxon>
        <taxon>Rhypophila</taxon>
    </lineage>
</organism>
<dbReference type="PROSITE" id="PS51683">
    <property type="entry name" value="SAM_OMT_II"/>
    <property type="match status" value="1"/>
</dbReference>
<accession>A0AAN6YES4</accession>
<comment type="caution">
    <text evidence="6">The sequence shown here is derived from an EMBL/GenBank/DDBJ whole genome shotgun (WGS) entry which is preliminary data.</text>
</comment>
<dbReference type="PANTHER" id="PTHR43712">
    <property type="entry name" value="PUTATIVE (AFU_ORTHOLOGUE AFUA_4G14580)-RELATED"/>
    <property type="match status" value="1"/>
</dbReference>
<dbReference type="PANTHER" id="PTHR43712:SF8">
    <property type="entry name" value="O-METHYLTRANSFERASE AF390-400"/>
    <property type="match status" value="1"/>
</dbReference>
<evidence type="ECO:0000313" key="6">
    <source>
        <dbReference type="EMBL" id="KAK4217301.1"/>
    </source>
</evidence>
<dbReference type="InterPro" id="IPR029063">
    <property type="entry name" value="SAM-dependent_MTases_sf"/>
</dbReference>
<dbReference type="AlphaFoldDB" id="A0AAN6YES4"/>
<sequence>MNPNGATDAIKSIDAINLESIGRDAENERRQTIAAAYRLLARLETPFEQMWKYTATLNTMAALQTLIDLGLWQGWKEDHVDSEPEKSLDDLLKCCRHPCDKELLRRLLRIMSAACLIEQVGPDRHRPTLTSLALGDEKDVVAHTAMVTGAQYTASAMNLPKFLAETQYQQPLDPKNTNFMDANADRLPLFAFLQTDPSAQAHFVCAMKGLSQRKRPWTELYDTKVLVDGHDATRPLLVDIGGGHGLDVTRMLERHCCTGDDGDPLLGDLVLQDLPDVVALAKEKVVSDRIKVMAHDFFQPQPLKGARAYLLRSVLHDWNDEKAHDILRMTAAAMERGYSKLLVCDTVLPATGASLDLASADIMMMHLHSARERPEDEWRRLLERAGLTVVKMWCDVSTTSTDTVIEAELV</sequence>
<keyword evidence="2" id="KW-0808">Transferase</keyword>
<dbReference type="GO" id="GO:0008171">
    <property type="term" value="F:O-methyltransferase activity"/>
    <property type="evidence" value="ECO:0007669"/>
    <property type="project" value="InterPro"/>
</dbReference>
<dbReference type="InterPro" id="IPR001077">
    <property type="entry name" value="COMT_C"/>
</dbReference>
<dbReference type="GO" id="GO:0032259">
    <property type="term" value="P:methylation"/>
    <property type="evidence" value="ECO:0007669"/>
    <property type="project" value="UniProtKB-KW"/>
</dbReference>
<name>A0AAN6YES4_9PEZI</name>
<evidence type="ECO:0000256" key="3">
    <source>
        <dbReference type="ARBA" id="ARBA00022691"/>
    </source>
</evidence>
<keyword evidence="7" id="KW-1185">Reference proteome</keyword>
<keyword evidence="1 6" id="KW-0489">Methyltransferase</keyword>
<dbReference type="InterPro" id="IPR036388">
    <property type="entry name" value="WH-like_DNA-bd_sf"/>
</dbReference>
<dbReference type="EMBL" id="MU858060">
    <property type="protein sequence ID" value="KAK4217301.1"/>
    <property type="molecule type" value="Genomic_DNA"/>
</dbReference>
<feature type="domain" description="O-methyltransferase C-terminal" evidence="5">
    <location>
        <begin position="188"/>
        <end position="387"/>
    </location>
</feature>
<dbReference type="SUPFAM" id="SSF53335">
    <property type="entry name" value="S-adenosyl-L-methionine-dependent methyltransferases"/>
    <property type="match status" value="1"/>
</dbReference>
<dbReference type="InterPro" id="IPR016461">
    <property type="entry name" value="COMT-like"/>
</dbReference>
<evidence type="ECO:0000256" key="4">
    <source>
        <dbReference type="PIRSR" id="PIRSR005739-1"/>
    </source>
</evidence>
<evidence type="ECO:0000256" key="2">
    <source>
        <dbReference type="ARBA" id="ARBA00022679"/>
    </source>
</evidence>
<dbReference type="PIRSF" id="PIRSF005739">
    <property type="entry name" value="O-mtase"/>
    <property type="match status" value="1"/>
</dbReference>
<dbReference type="Proteomes" id="UP001301769">
    <property type="component" value="Unassembled WGS sequence"/>
</dbReference>
<dbReference type="Gene3D" id="1.10.10.10">
    <property type="entry name" value="Winged helix-like DNA-binding domain superfamily/Winged helix DNA-binding domain"/>
    <property type="match status" value="1"/>
</dbReference>